<accession>A0AAD7E300</accession>
<sequence>MLFKFRRKEVPWEVVDSKTIEPVSMYYDEDKDFDIVSVGETDTCGTYVFHVDQLKSAGDLRKAVVFARQQLLQEVGKRGFNVLLSESWNLTLYRRNKRHRVQVNYNGRPAHIEGDLPPLRPPPFMQVLQDSV</sequence>
<keyword evidence="2" id="KW-1185">Reference proteome</keyword>
<dbReference type="Proteomes" id="UP001219525">
    <property type="component" value="Unassembled WGS sequence"/>
</dbReference>
<evidence type="ECO:0000313" key="2">
    <source>
        <dbReference type="Proteomes" id="UP001219525"/>
    </source>
</evidence>
<gene>
    <name evidence="1" type="ORF">GGX14DRAFT_422152</name>
</gene>
<proteinExistence type="predicted"/>
<reference evidence="1" key="1">
    <citation type="submission" date="2023-03" db="EMBL/GenBank/DDBJ databases">
        <title>Massive genome expansion in bonnet fungi (Mycena s.s.) driven by repeated elements and novel gene families across ecological guilds.</title>
        <authorList>
            <consortium name="Lawrence Berkeley National Laboratory"/>
            <person name="Harder C.B."/>
            <person name="Miyauchi S."/>
            <person name="Viragh M."/>
            <person name="Kuo A."/>
            <person name="Thoen E."/>
            <person name="Andreopoulos B."/>
            <person name="Lu D."/>
            <person name="Skrede I."/>
            <person name="Drula E."/>
            <person name="Henrissat B."/>
            <person name="Morin E."/>
            <person name="Kohler A."/>
            <person name="Barry K."/>
            <person name="LaButti K."/>
            <person name="Morin E."/>
            <person name="Salamov A."/>
            <person name="Lipzen A."/>
            <person name="Mereny Z."/>
            <person name="Hegedus B."/>
            <person name="Baldrian P."/>
            <person name="Stursova M."/>
            <person name="Weitz H."/>
            <person name="Taylor A."/>
            <person name="Grigoriev I.V."/>
            <person name="Nagy L.G."/>
            <person name="Martin F."/>
            <person name="Kauserud H."/>
        </authorList>
    </citation>
    <scope>NUCLEOTIDE SEQUENCE</scope>
    <source>
        <strain evidence="1">9144</strain>
    </source>
</reference>
<protein>
    <submittedName>
        <fullName evidence="1">Uncharacterized protein</fullName>
    </submittedName>
</protein>
<comment type="caution">
    <text evidence="1">The sequence shown here is derived from an EMBL/GenBank/DDBJ whole genome shotgun (WGS) entry which is preliminary data.</text>
</comment>
<dbReference type="EMBL" id="JARJCW010000004">
    <property type="protein sequence ID" value="KAJ7225750.1"/>
    <property type="molecule type" value="Genomic_DNA"/>
</dbReference>
<dbReference type="AlphaFoldDB" id="A0AAD7E300"/>
<evidence type="ECO:0000313" key="1">
    <source>
        <dbReference type="EMBL" id="KAJ7225750.1"/>
    </source>
</evidence>
<organism evidence="1 2">
    <name type="scientific">Mycena pura</name>
    <dbReference type="NCBI Taxonomy" id="153505"/>
    <lineage>
        <taxon>Eukaryota</taxon>
        <taxon>Fungi</taxon>
        <taxon>Dikarya</taxon>
        <taxon>Basidiomycota</taxon>
        <taxon>Agaricomycotina</taxon>
        <taxon>Agaricomycetes</taxon>
        <taxon>Agaricomycetidae</taxon>
        <taxon>Agaricales</taxon>
        <taxon>Marasmiineae</taxon>
        <taxon>Mycenaceae</taxon>
        <taxon>Mycena</taxon>
    </lineage>
</organism>
<name>A0AAD7E300_9AGAR</name>